<dbReference type="SMR" id="A0A314LDC8"/>
<dbReference type="PANTHER" id="PTHR31048">
    <property type="entry name" value="OS03G0233200 PROTEIN"/>
    <property type="match status" value="1"/>
</dbReference>
<sequence length="246" mass="27264">MRVNFPIAAVFSVFFLYGSYATKLTIKNNCAHTIWPATQTSQGTPILTGFELVSKASRTLNVPNSWSGRIWARYLCFQYGKYFTCISGDCASGQITCNGAGGIPPITIVQFTLASWSGGNDFYSVSIVDGFNLPVYIIPINRYDCTYIGCMNNLNDMSCGYQPELEVEDKNGKVIGCKSGCLAYHRDDLCCSGAYSSPQTCKPSNYSKQYKVECPLAYTYPFDEDALFTCSGTDYMITFCPWRQGL</sequence>
<dbReference type="Gramene" id="OIT39658">
    <property type="protein sequence ID" value="OIT39658"/>
    <property type="gene ID" value="A4A49_61164"/>
</dbReference>
<feature type="disulfide bond" evidence="1">
    <location>
        <begin position="90"/>
        <end position="97"/>
    </location>
</feature>
<dbReference type="InterPro" id="IPR037176">
    <property type="entry name" value="Osmotin/thaumatin-like_sf"/>
</dbReference>
<keyword evidence="3" id="KW-1185">Reference proteome</keyword>
<comment type="caution">
    <text evidence="2">The sequence shown here is derived from an EMBL/GenBank/DDBJ whole genome shotgun (WGS) entry which is preliminary data.</text>
</comment>
<feature type="disulfide bond" evidence="1">
    <location>
        <begin position="145"/>
        <end position="230"/>
    </location>
</feature>
<gene>
    <name evidence="2" type="primary">TL1_0</name>
    <name evidence="2" type="ORF">A4A49_61164</name>
</gene>
<reference evidence="2" key="1">
    <citation type="submission" date="2016-11" db="EMBL/GenBank/DDBJ databases">
        <title>The genome of Nicotiana attenuata.</title>
        <authorList>
            <person name="Xu S."/>
            <person name="Brockmoeller T."/>
            <person name="Gaquerel E."/>
            <person name="Navarro A."/>
            <person name="Kuhl H."/>
            <person name="Gase K."/>
            <person name="Ling Z."/>
            <person name="Zhou W."/>
            <person name="Kreitzer C."/>
            <person name="Stanke M."/>
            <person name="Tang H."/>
            <person name="Lyons E."/>
            <person name="Pandey P."/>
            <person name="Pandey S.P."/>
            <person name="Timmermann B."/>
            <person name="Baldwin I.T."/>
        </authorList>
    </citation>
    <scope>NUCLEOTIDE SEQUENCE [LARGE SCALE GENOMIC DNA]</scope>
    <source>
        <strain evidence="2">UT</strain>
    </source>
</reference>
<accession>A0A314LDC8</accession>
<feature type="disulfide bond" evidence="1">
    <location>
        <begin position="191"/>
        <end position="201"/>
    </location>
</feature>
<dbReference type="FunFam" id="2.60.110.10:FF:000004">
    <property type="entry name" value="THAUMATIN-LIKE PROTEIN 1"/>
    <property type="match status" value="1"/>
</dbReference>
<dbReference type="Gene3D" id="2.60.110.10">
    <property type="entry name" value="Thaumatin"/>
    <property type="match status" value="1"/>
</dbReference>
<feature type="disulfide bond" evidence="1">
    <location>
        <begin position="30"/>
        <end position="240"/>
    </location>
</feature>
<feature type="non-terminal residue" evidence="2">
    <location>
        <position position="246"/>
    </location>
</feature>
<dbReference type="EMBL" id="MJEQ01000087">
    <property type="protein sequence ID" value="OIT39658.1"/>
    <property type="molecule type" value="Genomic_DNA"/>
</dbReference>
<feature type="disulfide bond" evidence="1">
    <location>
        <begin position="150"/>
        <end position="214"/>
    </location>
</feature>
<evidence type="ECO:0000256" key="1">
    <source>
        <dbReference type="PIRSR" id="PIRSR002703-1"/>
    </source>
</evidence>
<organism evidence="2 3">
    <name type="scientific">Nicotiana attenuata</name>
    <name type="common">Coyote tobacco</name>
    <dbReference type="NCBI Taxonomy" id="49451"/>
    <lineage>
        <taxon>Eukaryota</taxon>
        <taxon>Viridiplantae</taxon>
        <taxon>Streptophyta</taxon>
        <taxon>Embryophyta</taxon>
        <taxon>Tracheophyta</taxon>
        <taxon>Spermatophyta</taxon>
        <taxon>Magnoliopsida</taxon>
        <taxon>eudicotyledons</taxon>
        <taxon>Gunneridae</taxon>
        <taxon>Pentapetalae</taxon>
        <taxon>asterids</taxon>
        <taxon>lamiids</taxon>
        <taxon>Solanales</taxon>
        <taxon>Solanaceae</taxon>
        <taxon>Nicotianoideae</taxon>
        <taxon>Nicotianeae</taxon>
        <taxon>Nicotiana</taxon>
    </lineage>
</organism>
<dbReference type="PRINTS" id="PR00347">
    <property type="entry name" value="THAUMATIN"/>
</dbReference>
<dbReference type="Proteomes" id="UP000187609">
    <property type="component" value="Unassembled WGS sequence"/>
</dbReference>
<feature type="disulfide bond" evidence="1">
    <location>
        <begin position="76"/>
        <end position="85"/>
    </location>
</feature>
<dbReference type="PROSITE" id="PS51367">
    <property type="entry name" value="THAUMATIN_2"/>
    <property type="match status" value="1"/>
</dbReference>
<proteinExistence type="predicted"/>
<dbReference type="SMART" id="SM00205">
    <property type="entry name" value="THN"/>
    <property type="match status" value="1"/>
</dbReference>
<dbReference type="Pfam" id="PF00314">
    <property type="entry name" value="Thaumatin"/>
    <property type="match status" value="1"/>
</dbReference>
<dbReference type="PIRSF" id="PIRSF002703">
    <property type="entry name" value="Thaumatin"/>
    <property type="match status" value="1"/>
</dbReference>
<dbReference type="CDD" id="cd09218">
    <property type="entry name" value="TLP-PA"/>
    <property type="match status" value="1"/>
</dbReference>
<feature type="disulfide bond" evidence="1">
    <location>
        <begin position="159"/>
        <end position="177"/>
    </location>
</feature>
<protein>
    <submittedName>
        <fullName evidence="2">Thaumatin-like protein 1a</fullName>
    </submittedName>
</protein>
<evidence type="ECO:0000313" key="2">
    <source>
        <dbReference type="EMBL" id="OIT39658.1"/>
    </source>
</evidence>
<dbReference type="SUPFAM" id="SSF49870">
    <property type="entry name" value="Osmotin, thaumatin-like protein"/>
    <property type="match status" value="1"/>
</dbReference>
<name>A0A314LDC8_NICAT</name>
<dbReference type="InterPro" id="IPR001938">
    <property type="entry name" value="Thaumatin"/>
</dbReference>
<dbReference type="AlphaFoldDB" id="A0A314LDC8"/>
<evidence type="ECO:0000313" key="3">
    <source>
        <dbReference type="Proteomes" id="UP000187609"/>
    </source>
</evidence>
<feature type="disulfide bond" evidence="1">
    <location>
        <begin position="181"/>
        <end position="190"/>
    </location>
</feature>
<keyword evidence="1" id="KW-1015">Disulfide bond</keyword>